<feature type="compositionally biased region" description="Low complexity" evidence="1">
    <location>
        <begin position="118"/>
        <end position="128"/>
    </location>
</feature>
<feature type="compositionally biased region" description="Acidic residues" evidence="1">
    <location>
        <begin position="638"/>
        <end position="661"/>
    </location>
</feature>
<organism evidence="3 4">
    <name type="scientific">Seminavis robusta</name>
    <dbReference type="NCBI Taxonomy" id="568900"/>
    <lineage>
        <taxon>Eukaryota</taxon>
        <taxon>Sar</taxon>
        <taxon>Stramenopiles</taxon>
        <taxon>Ochrophyta</taxon>
        <taxon>Bacillariophyta</taxon>
        <taxon>Bacillariophyceae</taxon>
        <taxon>Bacillariophycidae</taxon>
        <taxon>Naviculales</taxon>
        <taxon>Naviculaceae</taxon>
        <taxon>Seminavis</taxon>
    </lineage>
</organism>
<feature type="compositionally biased region" description="Basic and acidic residues" evidence="1">
    <location>
        <begin position="289"/>
        <end position="314"/>
    </location>
</feature>
<dbReference type="InterPro" id="IPR011993">
    <property type="entry name" value="PH-like_dom_sf"/>
</dbReference>
<feature type="non-terminal residue" evidence="3">
    <location>
        <position position="661"/>
    </location>
</feature>
<protein>
    <submittedName>
        <fullName evidence="3">Transcription factor (Partial)</fullName>
    </submittedName>
</protein>
<dbReference type="SUPFAM" id="SSF50729">
    <property type="entry name" value="PH domain-like"/>
    <property type="match status" value="2"/>
</dbReference>
<evidence type="ECO:0000259" key="2">
    <source>
        <dbReference type="Pfam" id="PF08567"/>
    </source>
</evidence>
<feature type="compositionally biased region" description="Basic and acidic residues" evidence="1">
    <location>
        <begin position="259"/>
        <end position="274"/>
    </location>
</feature>
<feature type="domain" description="TFIIH p62 subunit N-terminal" evidence="2">
    <location>
        <begin position="16"/>
        <end position="78"/>
    </location>
</feature>
<feature type="compositionally biased region" description="Basic and acidic residues" evidence="1">
    <location>
        <begin position="222"/>
        <end position="231"/>
    </location>
</feature>
<name>A0A9N8EYK2_9STRA</name>
<feature type="region of interest" description="Disordered" evidence="1">
    <location>
        <begin position="211"/>
        <end position="520"/>
    </location>
</feature>
<dbReference type="Proteomes" id="UP001153069">
    <property type="component" value="Unassembled WGS sequence"/>
</dbReference>
<evidence type="ECO:0000313" key="4">
    <source>
        <dbReference type="Proteomes" id="UP001153069"/>
    </source>
</evidence>
<dbReference type="Gene3D" id="2.30.29.30">
    <property type="entry name" value="Pleckstrin-homology domain (PH domain)/Phosphotyrosine-binding domain (PTB)"/>
    <property type="match status" value="2"/>
</dbReference>
<dbReference type="AlphaFoldDB" id="A0A9N8EYK2"/>
<dbReference type="CDD" id="cd13229">
    <property type="entry name" value="PH_TFIIH"/>
    <property type="match status" value="1"/>
</dbReference>
<evidence type="ECO:0000313" key="3">
    <source>
        <dbReference type="EMBL" id="CAB9528049.1"/>
    </source>
</evidence>
<feature type="compositionally biased region" description="Acidic residues" evidence="1">
    <location>
        <begin position="396"/>
        <end position="409"/>
    </location>
</feature>
<gene>
    <name evidence="3" type="ORF">SEMRO_2137_G316000.1</name>
</gene>
<feature type="region of interest" description="Disordered" evidence="1">
    <location>
        <begin position="619"/>
        <end position="661"/>
    </location>
</feature>
<dbReference type="Pfam" id="PF08567">
    <property type="entry name" value="PH_TFIIH"/>
    <property type="match status" value="2"/>
</dbReference>
<sequence>MTESSVYQVKRGTDVGSMSLTDDQLCFKPKNAKDLPETNIAWSAITKHQANPPKNQKAMIKITANDGSTVMFQLKNRTLLDKLVAEITLRLEESNSMNQQQQSSSKPEDDEEKENAPTTNIGGDTTTTYSNVTFNSTTGIVTLSAEKLVYEQEGGKSLTILWAKVDKHQASPPKIAKAMLKVTLASGKNHTFQLPDRKELKKFTEDVDQRIKQYKQNNSNSKPEKSDKEGSSIDDGANGEISEKQVTKSAADETETESDSNKHNDDGIEDEGKQDPGQTTGDSIASKDTAGEDKNSEEHTERRTSGEKSKESSDHNSSTIPSIETKHSLEESTSSDDDHQMDDDSATRQEGNNNSTNDADETDETDDTGVASLTRDPSFDLTETSSAEEEIHLEESDSIDDSDDEDDDGITSPFETAAPQSTDAPSIAALGALIALEPHNPNIDEPDSSDEQDEEPGGASPPEIAANGEAGDAVTEGPEMDIEDLIGPDRRGSEGNLSLADSIDSLSDSDPFLNSFKGRRQSDVDMTGEIVIDDGIDAYTDETDPMLDIGDDLAGDDNIEFDYSDEEMRQGQAATYSQVVFPTDDASLSDSDLSVEMVELARGESFGDASVENFEIEDEFPPDDLRGGFGEASTENFDIVDEIPPDDDYDAILEGDEYLEA</sequence>
<feature type="compositionally biased region" description="Acidic residues" evidence="1">
    <location>
        <begin position="444"/>
        <end position="456"/>
    </location>
</feature>
<proteinExistence type="predicted"/>
<dbReference type="EMBL" id="CAICTM010002135">
    <property type="protein sequence ID" value="CAB9528049.1"/>
    <property type="molecule type" value="Genomic_DNA"/>
</dbReference>
<reference evidence="3" key="1">
    <citation type="submission" date="2020-06" db="EMBL/GenBank/DDBJ databases">
        <authorList>
            <consortium name="Plant Systems Biology data submission"/>
        </authorList>
    </citation>
    <scope>NUCLEOTIDE SEQUENCE</scope>
    <source>
        <strain evidence="3">D6</strain>
    </source>
</reference>
<feature type="domain" description="TFIIH p62 subunit N-terminal" evidence="2">
    <location>
        <begin position="135"/>
        <end position="206"/>
    </location>
</feature>
<accession>A0A9N8EYK2</accession>
<feature type="compositionally biased region" description="Low complexity" evidence="1">
    <location>
        <begin position="94"/>
        <end position="105"/>
    </location>
</feature>
<keyword evidence="4" id="KW-1185">Reference proteome</keyword>
<feature type="compositionally biased region" description="Acidic residues" evidence="1">
    <location>
        <begin position="358"/>
        <end position="367"/>
    </location>
</feature>
<dbReference type="InterPro" id="IPR013876">
    <property type="entry name" value="TFIIH_BTF_p62_N"/>
</dbReference>
<feature type="region of interest" description="Disordered" evidence="1">
    <location>
        <begin position="94"/>
        <end position="129"/>
    </location>
</feature>
<feature type="compositionally biased region" description="Low complexity" evidence="1">
    <location>
        <begin position="497"/>
        <end position="510"/>
    </location>
</feature>
<feature type="compositionally biased region" description="Acidic residues" evidence="1">
    <location>
        <begin position="333"/>
        <end position="344"/>
    </location>
</feature>
<comment type="caution">
    <text evidence="3">The sequence shown here is derived from an EMBL/GenBank/DDBJ whole genome shotgun (WGS) entry which is preliminary data.</text>
</comment>
<evidence type="ECO:0000256" key="1">
    <source>
        <dbReference type="SAM" id="MobiDB-lite"/>
    </source>
</evidence>